<accession>A0A562QXD4</accession>
<dbReference type="EMBL" id="VLLA01000026">
    <property type="protein sequence ID" value="TWI61253.1"/>
    <property type="molecule type" value="Genomic_DNA"/>
</dbReference>
<dbReference type="OrthoDB" id="8243311at2"/>
<keyword evidence="1" id="KW-1133">Transmembrane helix</keyword>
<reference evidence="2 3" key="1">
    <citation type="journal article" date="2015" name="Stand. Genomic Sci.">
        <title>Genomic Encyclopedia of Bacterial and Archaeal Type Strains, Phase III: the genomes of soil and plant-associated and newly described type strains.</title>
        <authorList>
            <person name="Whitman W.B."/>
            <person name="Woyke T."/>
            <person name="Klenk H.P."/>
            <person name="Zhou Y."/>
            <person name="Lilburn T.G."/>
            <person name="Beck B.J."/>
            <person name="De Vos P."/>
            <person name="Vandamme P."/>
            <person name="Eisen J.A."/>
            <person name="Garrity G."/>
            <person name="Hugenholtz P."/>
            <person name="Kyrpides N.C."/>
        </authorList>
    </citation>
    <scope>NUCLEOTIDE SEQUENCE [LARGE SCALE GENOMIC DNA]</scope>
    <source>
        <strain evidence="2 3">CGMCC 1.10948</strain>
    </source>
</reference>
<evidence type="ECO:0000313" key="3">
    <source>
        <dbReference type="Proteomes" id="UP000316291"/>
    </source>
</evidence>
<keyword evidence="1" id="KW-0472">Membrane</keyword>
<keyword evidence="3" id="KW-1185">Reference proteome</keyword>
<gene>
    <name evidence="2" type="ORF">IQ16_07131</name>
</gene>
<dbReference type="AlphaFoldDB" id="A0A562QXD4"/>
<keyword evidence="1" id="KW-0812">Transmembrane</keyword>
<comment type="caution">
    <text evidence="2">The sequence shown here is derived from an EMBL/GenBank/DDBJ whole genome shotgun (WGS) entry which is preliminary data.</text>
</comment>
<name>A0A562QXD4_9BRAD</name>
<evidence type="ECO:0000256" key="1">
    <source>
        <dbReference type="SAM" id="Phobius"/>
    </source>
</evidence>
<dbReference type="RefSeq" id="WP_020607962.1">
    <property type="nucleotide sequence ID" value="NZ_VLLA01000026.1"/>
</dbReference>
<protein>
    <submittedName>
        <fullName evidence="2">Uncharacterized protein</fullName>
    </submittedName>
</protein>
<dbReference type="Proteomes" id="UP000316291">
    <property type="component" value="Unassembled WGS sequence"/>
</dbReference>
<evidence type="ECO:0000313" key="2">
    <source>
        <dbReference type="EMBL" id="TWI61253.1"/>
    </source>
</evidence>
<proteinExistence type="predicted"/>
<sequence length="158" mass="17624">MDSSKVTGWLDRGIRLREIVLIAAVMYAVWTPTYFLMETHHIAAPDGERVALILPTGNSDEHGHPVRFYGFKQSDIGEEAASLVVYEGATPLPADRYAFAPFNPKNTWRAVDFKASDGSDPKHNGRTYYAVLPRNSNRETGSAQTLVKNIDELRTTAR</sequence>
<organism evidence="2 3">
    <name type="scientific">Bradyrhizobium huanghuaihaiense</name>
    <dbReference type="NCBI Taxonomy" id="990078"/>
    <lineage>
        <taxon>Bacteria</taxon>
        <taxon>Pseudomonadati</taxon>
        <taxon>Pseudomonadota</taxon>
        <taxon>Alphaproteobacteria</taxon>
        <taxon>Hyphomicrobiales</taxon>
        <taxon>Nitrobacteraceae</taxon>
        <taxon>Bradyrhizobium</taxon>
    </lineage>
</organism>
<feature type="transmembrane region" description="Helical" evidence="1">
    <location>
        <begin position="20"/>
        <end position="37"/>
    </location>
</feature>